<name>A0A9P6KK25_9PLEO</name>
<dbReference type="OrthoDB" id="2851338at2759"/>
<dbReference type="GO" id="GO:0016787">
    <property type="term" value="F:hydrolase activity"/>
    <property type="evidence" value="ECO:0007669"/>
    <property type="project" value="UniProtKB-KW"/>
</dbReference>
<accession>A0A9P6KK25</accession>
<comment type="caution">
    <text evidence="1">The sequence shown here is derived from an EMBL/GenBank/DDBJ whole genome shotgun (WGS) entry which is preliminary data.</text>
</comment>
<proteinExistence type="predicted"/>
<evidence type="ECO:0000313" key="1">
    <source>
        <dbReference type="EMBL" id="KAF9729382.1"/>
    </source>
</evidence>
<dbReference type="AlphaFoldDB" id="A0A9P6KK25"/>
<reference evidence="1" key="1">
    <citation type="journal article" date="2020" name="Mol. Plant Microbe Interact.">
        <title>Genome Sequence of the Biocontrol Agent Coniothyrium minitans strain Conio (IMI 134523).</title>
        <authorList>
            <person name="Patel D."/>
            <person name="Shittu T.A."/>
            <person name="Baroncelli R."/>
            <person name="Muthumeenakshi S."/>
            <person name="Osborne T.H."/>
            <person name="Janganan T.K."/>
            <person name="Sreenivasaprasad S."/>
        </authorList>
    </citation>
    <scope>NUCLEOTIDE SEQUENCE</scope>
    <source>
        <strain evidence="1">Conio</strain>
    </source>
</reference>
<organism evidence="1 2">
    <name type="scientific">Paraphaeosphaeria minitans</name>
    <dbReference type="NCBI Taxonomy" id="565426"/>
    <lineage>
        <taxon>Eukaryota</taxon>
        <taxon>Fungi</taxon>
        <taxon>Dikarya</taxon>
        <taxon>Ascomycota</taxon>
        <taxon>Pezizomycotina</taxon>
        <taxon>Dothideomycetes</taxon>
        <taxon>Pleosporomycetidae</taxon>
        <taxon>Pleosporales</taxon>
        <taxon>Massarineae</taxon>
        <taxon>Didymosphaeriaceae</taxon>
        <taxon>Paraphaeosphaeria</taxon>
    </lineage>
</organism>
<gene>
    <name evidence="1" type="ORF">PMIN01_12246</name>
</gene>
<keyword evidence="1" id="KW-0378">Hydrolase</keyword>
<protein>
    <submittedName>
        <fullName evidence="1">Alpha/beta hydrolase</fullName>
    </submittedName>
</protein>
<keyword evidence="2" id="KW-1185">Reference proteome</keyword>
<dbReference type="EMBL" id="WJXW01000016">
    <property type="protein sequence ID" value="KAF9729382.1"/>
    <property type="molecule type" value="Genomic_DNA"/>
</dbReference>
<sequence length="262" mass="28143">MGSLTTTITTADVAPRPKEGLLYVGARFTNPDLPYPDFARWYDEIHMPHLVSMQGCRAAMRYARVTEPNPSSSPSATQYSSAMPYATLYPLHDVSWLHGAEFDSAKESTEAEYLPGRSVFKSVEFEGRGYEVVGESAGMGGGEGGGATKFIVFTTYKPPSTASTHAAADAASVDAFYAAVSALPGCRGLTRYRFSDVQRPELAARFEASGRWPAREAAVHGLDVGRGDLGVVYRARDAVVRGLEDPSALEVAVYELLTGLDG</sequence>
<dbReference type="Proteomes" id="UP000756921">
    <property type="component" value="Unassembled WGS sequence"/>
</dbReference>
<evidence type="ECO:0000313" key="2">
    <source>
        <dbReference type="Proteomes" id="UP000756921"/>
    </source>
</evidence>